<feature type="binding site" evidence="8">
    <location>
        <position position="67"/>
    </location>
    <ligand>
        <name>Mg(2+)</name>
        <dbReference type="ChEBI" id="CHEBI:18420"/>
        <label>1</label>
        <note>catalytic</note>
    </ligand>
</feature>
<feature type="binding site" evidence="8">
    <location>
        <position position="87"/>
    </location>
    <ligand>
        <name>Mg(2+)</name>
        <dbReference type="ChEBI" id="CHEBI:18420"/>
        <label>1</label>
        <note>catalytic</note>
    </ligand>
</feature>
<dbReference type="AlphaFoldDB" id="A0A858Q3Z5"/>
<reference evidence="11" key="1">
    <citation type="submission" date="2019-12" db="EMBL/GenBank/DDBJ databases">
        <authorList>
            <person name="Awala S.I."/>
            <person name="Rhee S.K."/>
        </authorList>
    </citation>
    <scope>NUCLEOTIDE SEQUENCE [LARGE SCALE GENOMIC DNA]</scope>
    <source>
        <strain evidence="11">IM1</strain>
    </source>
</reference>
<comment type="cofactor">
    <cofactor evidence="2 8 9">
        <name>Mg(2+)</name>
        <dbReference type="ChEBI" id="CHEBI:18420"/>
    </cofactor>
</comment>
<dbReference type="Proteomes" id="UP000503004">
    <property type="component" value="Chromosome"/>
</dbReference>
<feature type="binding site" evidence="8">
    <location>
        <position position="84"/>
    </location>
    <ligand>
        <name>Mg(2+)</name>
        <dbReference type="ChEBI" id="CHEBI:18420"/>
        <label>1</label>
        <note>catalytic</note>
    </ligand>
</feature>
<proteinExistence type="inferred from homology"/>
<dbReference type="CDD" id="cd01639">
    <property type="entry name" value="IMPase"/>
    <property type="match status" value="1"/>
</dbReference>
<feature type="binding site" evidence="8">
    <location>
        <position position="212"/>
    </location>
    <ligand>
        <name>Mg(2+)</name>
        <dbReference type="ChEBI" id="CHEBI:18420"/>
        <label>1</label>
        <note>catalytic</note>
    </ligand>
</feature>
<keyword evidence="7 8" id="KW-0460">Magnesium</keyword>
<dbReference type="Gene3D" id="3.40.190.80">
    <property type="match status" value="1"/>
</dbReference>
<keyword evidence="6" id="KW-0804">Transcription</keyword>
<name>A0A858Q3Z5_9GAMM</name>
<dbReference type="PROSITE" id="PS00630">
    <property type="entry name" value="IMP_2"/>
    <property type="match status" value="1"/>
</dbReference>
<evidence type="ECO:0000256" key="1">
    <source>
        <dbReference type="ARBA" id="ARBA00001033"/>
    </source>
</evidence>
<protein>
    <recommendedName>
        <fullName evidence="9">Inositol-1-monophosphatase</fullName>
        <ecNumber evidence="9">3.1.3.25</ecNumber>
    </recommendedName>
</protein>
<sequence length="270" mass="29389">MDPMLNIAIRAARAAGDLIVRYVDRIDTLKIAPKGRNDFVSEVDRQAEHEIMHILRKAYPGHVFLGEESGRQGAAGDEYVWVVDPLDGTTNFLHGFPHFAVSIALMHRGVPEAGVIYDPMRQDLFTAKRGGGATLNSRRVRVTRQNSLTGALLGTGIPFKDQTHIDAYLGMLKALIRDTAGIRRAGSAALDLAYVAAGRLDGFWELGLQKWDIAAGVLLIKEAGGIVTDLGGGEGYMDSGNVLTASPRLHQCMLETIRPYLTEELRAQPA</sequence>
<dbReference type="GO" id="GO:0007165">
    <property type="term" value="P:signal transduction"/>
    <property type="evidence" value="ECO:0007669"/>
    <property type="project" value="TreeGrafter"/>
</dbReference>
<dbReference type="GO" id="GO:0046854">
    <property type="term" value="P:phosphatidylinositol phosphate biosynthetic process"/>
    <property type="evidence" value="ECO:0007669"/>
    <property type="project" value="InterPro"/>
</dbReference>
<evidence type="ECO:0000256" key="5">
    <source>
        <dbReference type="ARBA" id="ARBA00022801"/>
    </source>
</evidence>
<dbReference type="PANTHER" id="PTHR20854:SF4">
    <property type="entry name" value="INOSITOL-1-MONOPHOSPHATASE-RELATED"/>
    <property type="match status" value="1"/>
</dbReference>
<evidence type="ECO:0000256" key="3">
    <source>
        <dbReference type="ARBA" id="ARBA00009759"/>
    </source>
</evidence>
<keyword evidence="4 8" id="KW-0479">Metal-binding</keyword>
<evidence type="ECO:0000313" key="10">
    <source>
        <dbReference type="EMBL" id="QJD28535.1"/>
    </source>
</evidence>
<evidence type="ECO:0000256" key="7">
    <source>
        <dbReference type="ARBA" id="ARBA00022842"/>
    </source>
</evidence>
<comment type="similarity">
    <text evidence="3 9">Belongs to the inositol monophosphatase superfamily.</text>
</comment>
<feature type="binding site" evidence="8">
    <location>
        <position position="86"/>
    </location>
    <ligand>
        <name>Mg(2+)</name>
        <dbReference type="ChEBI" id="CHEBI:18420"/>
        <label>1</label>
        <note>catalytic</note>
    </ligand>
</feature>
<dbReference type="Pfam" id="PF00459">
    <property type="entry name" value="Inositol_P"/>
    <property type="match status" value="1"/>
</dbReference>
<dbReference type="KEGG" id="metu:GNH96_00170"/>
<dbReference type="InterPro" id="IPR000760">
    <property type="entry name" value="Inositol_monophosphatase-like"/>
</dbReference>
<dbReference type="GO" id="GO:0046872">
    <property type="term" value="F:metal ion binding"/>
    <property type="evidence" value="ECO:0007669"/>
    <property type="project" value="UniProtKB-KW"/>
</dbReference>
<dbReference type="InterPro" id="IPR020583">
    <property type="entry name" value="Inositol_monoP_metal-BS"/>
</dbReference>
<keyword evidence="5 9" id="KW-0378">Hydrolase</keyword>
<organism evidence="10 11">
    <name type="scientific">Methylococcus geothermalis</name>
    <dbReference type="NCBI Taxonomy" id="2681310"/>
    <lineage>
        <taxon>Bacteria</taxon>
        <taxon>Pseudomonadati</taxon>
        <taxon>Pseudomonadota</taxon>
        <taxon>Gammaproteobacteria</taxon>
        <taxon>Methylococcales</taxon>
        <taxon>Methylococcaceae</taxon>
        <taxon>Methylococcus</taxon>
    </lineage>
</organism>
<comment type="catalytic activity">
    <reaction evidence="1 9">
        <text>a myo-inositol phosphate + H2O = myo-inositol + phosphate</text>
        <dbReference type="Rhea" id="RHEA:24056"/>
        <dbReference type="ChEBI" id="CHEBI:15377"/>
        <dbReference type="ChEBI" id="CHEBI:17268"/>
        <dbReference type="ChEBI" id="CHEBI:43474"/>
        <dbReference type="ChEBI" id="CHEBI:84139"/>
        <dbReference type="EC" id="3.1.3.25"/>
    </reaction>
</comment>
<dbReference type="InterPro" id="IPR020550">
    <property type="entry name" value="Inositol_monophosphatase_CS"/>
</dbReference>
<evidence type="ECO:0000256" key="4">
    <source>
        <dbReference type="ARBA" id="ARBA00022723"/>
    </source>
</evidence>
<gene>
    <name evidence="10" type="ORF">GNH96_00170</name>
</gene>
<keyword evidence="6" id="KW-0889">Transcription antitermination</keyword>
<evidence type="ECO:0000256" key="2">
    <source>
        <dbReference type="ARBA" id="ARBA00001946"/>
    </source>
</evidence>
<dbReference type="InterPro" id="IPR033942">
    <property type="entry name" value="IMPase"/>
</dbReference>
<keyword evidence="11" id="KW-1185">Reference proteome</keyword>
<dbReference type="PANTHER" id="PTHR20854">
    <property type="entry name" value="INOSITOL MONOPHOSPHATASE"/>
    <property type="match status" value="1"/>
</dbReference>
<dbReference type="GO" id="GO:0008934">
    <property type="term" value="F:inositol monophosphate 1-phosphatase activity"/>
    <property type="evidence" value="ECO:0007669"/>
    <property type="project" value="InterPro"/>
</dbReference>
<dbReference type="EC" id="3.1.3.25" evidence="9"/>
<evidence type="ECO:0000313" key="11">
    <source>
        <dbReference type="Proteomes" id="UP000503004"/>
    </source>
</evidence>
<evidence type="ECO:0000256" key="8">
    <source>
        <dbReference type="PIRSR" id="PIRSR600760-2"/>
    </source>
</evidence>
<keyword evidence="6" id="KW-0805">Transcription regulation</keyword>
<evidence type="ECO:0000256" key="9">
    <source>
        <dbReference type="RuleBase" id="RU364068"/>
    </source>
</evidence>
<evidence type="ECO:0000256" key="6">
    <source>
        <dbReference type="ARBA" id="ARBA00022814"/>
    </source>
</evidence>
<dbReference type="RefSeq" id="WP_169601185.1">
    <property type="nucleotide sequence ID" value="NZ_CP046565.1"/>
</dbReference>
<accession>A0A858Q3Z5</accession>
<dbReference type="Gene3D" id="3.30.540.10">
    <property type="entry name" value="Fructose-1,6-Bisphosphatase, subunit A, domain 1"/>
    <property type="match status" value="1"/>
</dbReference>
<dbReference type="PRINTS" id="PR00377">
    <property type="entry name" value="IMPHPHTASES"/>
</dbReference>
<dbReference type="GO" id="GO:0031564">
    <property type="term" value="P:transcription antitermination"/>
    <property type="evidence" value="ECO:0007669"/>
    <property type="project" value="UniProtKB-KW"/>
</dbReference>
<dbReference type="InterPro" id="IPR022337">
    <property type="entry name" value="Inositol_monophosphatase_SuhB"/>
</dbReference>
<dbReference type="SUPFAM" id="SSF56655">
    <property type="entry name" value="Carbohydrate phosphatase"/>
    <property type="match status" value="1"/>
</dbReference>
<dbReference type="PRINTS" id="PR01959">
    <property type="entry name" value="SBIMPHPHTASE"/>
</dbReference>
<dbReference type="FunFam" id="3.30.540.10:FF:000003">
    <property type="entry name" value="Inositol-1-monophosphatase"/>
    <property type="match status" value="1"/>
</dbReference>
<dbReference type="GO" id="GO:0006020">
    <property type="term" value="P:inositol metabolic process"/>
    <property type="evidence" value="ECO:0007669"/>
    <property type="project" value="TreeGrafter"/>
</dbReference>
<dbReference type="PROSITE" id="PS00629">
    <property type="entry name" value="IMP_1"/>
    <property type="match status" value="1"/>
</dbReference>
<dbReference type="EMBL" id="CP046565">
    <property type="protein sequence ID" value="QJD28535.1"/>
    <property type="molecule type" value="Genomic_DNA"/>
</dbReference>